<dbReference type="GO" id="GO:0046872">
    <property type="term" value="F:metal ion binding"/>
    <property type="evidence" value="ECO:0007669"/>
    <property type="project" value="UniProtKB-KW"/>
</dbReference>
<dbReference type="InterPro" id="IPR032976">
    <property type="entry name" value="YJEFN_prot_NAXE-like"/>
</dbReference>
<evidence type="ECO:0000256" key="3">
    <source>
        <dbReference type="ARBA" id="ARBA00012228"/>
    </source>
</evidence>
<evidence type="ECO:0000256" key="9">
    <source>
        <dbReference type="ARBA" id="ARBA00023235"/>
    </source>
</evidence>
<dbReference type="RefSeq" id="XP_014149838.1">
    <property type="nucleotide sequence ID" value="XM_014294363.1"/>
</dbReference>
<dbReference type="PROSITE" id="PS51385">
    <property type="entry name" value="YJEF_N"/>
    <property type="match status" value="1"/>
</dbReference>
<proteinExistence type="inferred from homology"/>
<evidence type="ECO:0000313" key="13">
    <source>
        <dbReference type="Proteomes" id="UP000054560"/>
    </source>
</evidence>
<keyword evidence="5 10" id="KW-0547">Nucleotide-binding</keyword>
<dbReference type="InterPro" id="IPR036652">
    <property type="entry name" value="YjeF_N_dom_sf"/>
</dbReference>
<dbReference type="eggNOG" id="KOG2585">
    <property type="taxonomic scope" value="Eukaryota"/>
</dbReference>
<evidence type="ECO:0000256" key="2">
    <source>
        <dbReference type="ARBA" id="ARBA00000909"/>
    </source>
</evidence>
<feature type="domain" description="YjeF N-terminal" evidence="11">
    <location>
        <begin position="108"/>
        <end position="314"/>
    </location>
</feature>
<comment type="cofactor">
    <cofactor evidence="10">
        <name>K(+)</name>
        <dbReference type="ChEBI" id="CHEBI:29103"/>
    </cofactor>
    <text evidence="10">Binds 1 potassium ion per subunit.</text>
</comment>
<dbReference type="GO" id="GO:0005739">
    <property type="term" value="C:mitochondrion"/>
    <property type="evidence" value="ECO:0007669"/>
    <property type="project" value="TreeGrafter"/>
</dbReference>
<gene>
    <name evidence="12" type="ORF">SARC_11548</name>
</gene>
<dbReference type="SUPFAM" id="SSF64153">
    <property type="entry name" value="YjeF N-terminal domain-like"/>
    <property type="match status" value="1"/>
</dbReference>
<evidence type="ECO:0000256" key="1">
    <source>
        <dbReference type="ARBA" id="ARBA00000013"/>
    </source>
</evidence>
<dbReference type="GO" id="GO:0000166">
    <property type="term" value="F:nucleotide binding"/>
    <property type="evidence" value="ECO:0007669"/>
    <property type="project" value="UniProtKB-KW"/>
</dbReference>
<keyword evidence="8 10" id="KW-0520">NAD</keyword>
<dbReference type="EC" id="5.1.99.6" evidence="3 10"/>
<keyword evidence="7 10" id="KW-0630">Potassium</keyword>
<dbReference type="Gene3D" id="3.40.50.10260">
    <property type="entry name" value="YjeF N-terminal domain"/>
    <property type="match status" value="1"/>
</dbReference>
<evidence type="ECO:0000256" key="6">
    <source>
        <dbReference type="ARBA" id="ARBA00022857"/>
    </source>
</evidence>
<keyword evidence="4 10" id="KW-0479">Metal-binding</keyword>
<dbReference type="PANTHER" id="PTHR13232">
    <property type="entry name" value="NAD(P)H-HYDRATE EPIMERASE"/>
    <property type="match status" value="1"/>
</dbReference>
<comment type="catalytic activity">
    <reaction evidence="1 10">
        <text>(6R)-NADHX = (6S)-NADHX</text>
        <dbReference type="Rhea" id="RHEA:32215"/>
        <dbReference type="ChEBI" id="CHEBI:64074"/>
        <dbReference type="ChEBI" id="CHEBI:64075"/>
        <dbReference type="EC" id="5.1.99.6"/>
    </reaction>
</comment>
<evidence type="ECO:0000256" key="4">
    <source>
        <dbReference type="ARBA" id="ARBA00022723"/>
    </source>
</evidence>
<dbReference type="NCBIfam" id="TIGR00197">
    <property type="entry name" value="yjeF_nterm"/>
    <property type="match status" value="1"/>
</dbReference>
<dbReference type="OrthoDB" id="10064708at2759"/>
<feature type="binding site" evidence="10">
    <location>
        <position position="162"/>
    </location>
    <ligand>
        <name>K(+)</name>
        <dbReference type="ChEBI" id="CHEBI:29103"/>
    </ligand>
</feature>
<dbReference type="Pfam" id="PF03853">
    <property type="entry name" value="YjeF_N"/>
    <property type="match status" value="1"/>
</dbReference>
<feature type="binding site" evidence="10">
    <location>
        <begin position="161"/>
        <end position="165"/>
    </location>
    <ligand>
        <name>(6S)-NADPHX</name>
        <dbReference type="ChEBI" id="CHEBI:64076"/>
    </ligand>
</feature>
<feature type="binding site" evidence="10">
    <location>
        <begin position="228"/>
        <end position="234"/>
    </location>
    <ligand>
        <name>(6S)-NADPHX</name>
        <dbReference type="ChEBI" id="CHEBI:64076"/>
    </ligand>
</feature>
<evidence type="ECO:0000256" key="8">
    <source>
        <dbReference type="ARBA" id="ARBA00023027"/>
    </source>
</evidence>
<dbReference type="Proteomes" id="UP000054560">
    <property type="component" value="Unassembled WGS sequence"/>
</dbReference>
<dbReference type="InterPro" id="IPR004443">
    <property type="entry name" value="YjeF_N_dom"/>
</dbReference>
<keyword evidence="6" id="KW-0521">NADP</keyword>
<accession>A0A0L0FHJ0</accession>
<dbReference type="HAMAP" id="MF_01966">
    <property type="entry name" value="NADHX_epimerase"/>
    <property type="match status" value="1"/>
</dbReference>
<dbReference type="PANTHER" id="PTHR13232:SF10">
    <property type="entry name" value="NAD(P)H-HYDRATE EPIMERASE"/>
    <property type="match status" value="1"/>
</dbReference>
<reference evidence="12 13" key="1">
    <citation type="submission" date="2011-02" db="EMBL/GenBank/DDBJ databases">
        <title>The Genome Sequence of Sphaeroforma arctica JP610.</title>
        <authorList>
            <consortium name="The Broad Institute Genome Sequencing Platform"/>
            <person name="Russ C."/>
            <person name="Cuomo C."/>
            <person name="Young S.K."/>
            <person name="Zeng Q."/>
            <person name="Gargeya S."/>
            <person name="Alvarado L."/>
            <person name="Berlin A."/>
            <person name="Chapman S.B."/>
            <person name="Chen Z."/>
            <person name="Freedman E."/>
            <person name="Gellesch M."/>
            <person name="Goldberg J."/>
            <person name="Griggs A."/>
            <person name="Gujja S."/>
            <person name="Heilman E."/>
            <person name="Heiman D."/>
            <person name="Howarth C."/>
            <person name="Mehta T."/>
            <person name="Neiman D."/>
            <person name="Pearson M."/>
            <person name="Roberts A."/>
            <person name="Saif S."/>
            <person name="Shea T."/>
            <person name="Shenoy N."/>
            <person name="Sisk P."/>
            <person name="Stolte C."/>
            <person name="Sykes S."/>
            <person name="White J."/>
            <person name="Yandava C."/>
            <person name="Burger G."/>
            <person name="Gray M.W."/>
            <person name="Holland P.W.H."/>
            <person name="King N."/>
            <person name="Lang F.B.F."/>
            <person name="Roger A.J."/>
            <person name="Ruiz-Trillo I."/>
            <person name="Haas B."/>
            <person name="Nusbaum C."/>
            <person name="Birren B."/>
        </authorList>
    </citation>
    <scope>NUCLEOTIDE SEQUENCE [LARGE SCALE GENOMIC DNA]</scope>
    <source>
        <strain evidence="12 13">JP610</strain>
    </source>
</reference>
<feature type="binding site" evidence="10">
    <location>
        <position position="260"/>
    </location>
    <ligand>
        <name>K(+)</name>
        <dbReference type="ChEBI" id="CHEBI:29103"/>
    </ligand>
</feature>
<comment type="catalytic activity">
    <reaction evidence="2 10">
        <text>(6R)-NADPHX = (6S)-NADPHX</text>
        <dbReference type="Rhea" id="RHEA:32227"/>
        <dbReference type="ChEBI" id="CHEBI:64076"/>
        <dbReference type="ChEBI" id="CHEBI:64077"/>
        <dbReference type="EC" id="5.1.99.6"/>
    </reaction>
</comment>
<dbReference type="GeneID" id="25912052"/>
<dbReference type="AlphaFoldDB" id="A0A0L0FHJ0"/>
<name>A0A0L0FHJ0_9EUKA</name>
<feature type="binding site" evidence="10">
    <location>
        <position position="257"/>
    </location>
    <ligand>
        <name>(6S)-NADPHX</name>
        <dbReference type="ChEBI" id="CHEBI:64076"/>
    </ligand>
</feature>
<evidence type="ECO:0000256" key="10">
    <source>
        <dbReference type="HAMAP-Rule" id="MF_03159"/>
    </source>
</evidence>
<sequence length="326" mass="35922">MRCTTSQAVRSLTHLAQVKYSRHSCITTVAISQYHHTSALNANPVLRSPRSCYTSESIHARATNKDKDSIASITQNHPTKPNDNINSTNATNTDYTDSMVKYLTQEEAKSVDEHLMGDKYAFSIDQLMELAGLSVACAVAEQYPPALLNDKRVLILCGPGNNGGDGLVAARHLKLFGYSVDVYYPKQKDVKLYKSLTTQCVNMEVDIHTDLPQLDGDKYGLLIDAMFGFSFHGEPREPFKTAIARMNECDIDTCSVDLPSGWDVEKGPPTDGLKPAMLVSLTAPKLCAKTFTGHHYLGGRFVPPELERVLGLNLPSYATSQMFVKL</sequence>
<evidence type="ECO:0000256" key="7">
    <source>
        <dbReference type="ARBA" id="ARBA00022958"/>
    </source>
</evidence>
<evidence type="ECO:0000259" key="11">
    <source>
        <dbReference type="PROSITE" id="PS51385"/>
    </source>
</evidence>
<comment type="function">
    <text evidence="10">Catalyzes the epimerization of the S- and R-forms of NAD(P)HX, a damaged form of NAD(P)H that is a result of enzymatic or heat-dependent hydration. This is a prerequisite for the S-specific NAD(P)H-hydrate dehydratase to allow the repair of both epimers of NAD(P)HX.</text>
</comment>
<organism evidence="12 13">
    <name type="scientific">Sphaeroforma arctica JP610</name>
    <dbReference type="NCBI Taxonomy" id="667725"/>
    <lineage>
        <taxon>Eukaryota</taxon>
        <taxon>Ichthyosporea</taxon>
        <taxon>Ichthyophonida</taxon>
        <taxon>Sphaeroforma</taxon>
    </lineage>
</organism>
<dbReference type="EMBL" id="KQ243342">
    <property type="protein sequence ID" value="KNC75936.1"/>
    <property type="molecule type" value="Genomic_DNA"/>
</dbReference>
<protein>
    <recommendedName>
        <fullName evidence="3 10">NAD(P)H-hydrate epimerase</fullName>
        <ecNumber evidence="3 10">5.1.99.6</ecNumber>
    </recommendedName>
    <alternativeName>
        <fullName evidence="10">NAD(P)HX epimerase</fullName>
    </alternativeName>
</protein>
<dbReference type="STRING" id="667725.A0A0L0FHJ0"/>
<keyword evidence="9 10" id="KW-0413">Isomerase</keyword>
<feature type="binding site" evidence="10">
    <location>
        <position position="224"/>
    </location>
    <ligand>
        <name>K(+)</name>
        <dbReference type="ChEBI" id="CHEBI:29103"/>
    </ligand>
</feature>
<evidence type="ECO:0000256" key="5">
    <source>
        <dbReference type="ARBA" id="ARBA00022741"/>
    </source>
</evidence>
<dbReference type="GO" id="GO:0052856">
    <property type="term" value="F:NAD(P)HX epimerase activity"/>
    <property type="evidence" value="ECO:0007669"/>
    <property type="project" value="UniProtKB-UniRule"/>
</dbReference>
<comment type="caution">
    <text evidence="10">Lacks conserved residue(s) required for the propagation of feature annotation.</text>
</comment>
<comment type="similarity">
    <text evidence="10">Belongs to the NnrE/AIBP family.</text>
</comment>
<keyword evidence="13" id="KW-1185">Reference proteome</keyword>
<evidence type="ECO:0000313" key="12">
    <source>
        <dbReference type="EMBL" id="KNC75936.1"/>
    </source>
</evidence>